<dbReference type="AlphaFoldDB" id="A0A9X8GWA4"/>
<dbReference type="InterPro" id="IPR012340">
    <property type="entry name" value="NA-bd_OB-fold"/>
</dbReference>
<sequence>MEITKYPEPHVRNDANGMTLLGARYRDTGGLRFPPPEFLQAGEVAEPVSMGASGRLYTFTTVHPAKAPAYALGMVDFDNGLRVFGRLAWPEGAGPAIGDVVHAVAFALPDGTPDYAFAPLKGAAA</sequence>
<organism evidence="2 3">
    <name type="scientific">Acidovorax cavernicola</name>
    <dbReference type="NCBI Taxonomy" id="1675792"/>
    <lineage>
        <taxon>Bacteria</taxon>
        <taxon>Pseudomonadati</taxon>
        <taxon>Pseudomonadota</taxon>
        <taxon>Betaproteobacteria</taxon>
        <taxon>Burkholderiales</taxon>
        <taxon>Comamonadaceae</taxon>
        <taxon>Acidovorax</taxon>
    </lineage>
</organism>
<proteinExistence type="predicted"/>
<evidence type="ECO:0000259" key="1">
    <source>
        <dbReference type="Pfam" id="PF01796"/>
    </source>
</evidence>
<gene>
    <name evidence="2" type="ORF">D3H34_07335</name>
</gene>
<dbReference type="EMBL" id="QXMN01000005">
    <property type="protein sequence ID" value="RIX83238.1"/>
    <property type="molecule type" value="Genomic_DNA"/>
</dbReference>
<accession>A0A9X8GWA4</accession>
<evidence type="ECO:0000313" key="3">
    <source>
        <dbReference type="Proteomes" id="UP000265619"/>
    </source>
</evidence>
<dbReference type="RefSeq" id="WP_119552781.1">
    <property type="nucleotide sequence ID" value="NZ_QXMN01000005.1"/>
</dbReference>
<dbReference type="SUPFAM" id="SSF50249">
    <property type="entry name" value="Nucleic acid-binding proteins"/>
    <property type="match status" value="1"/>
</dbReference>
<dbReference type="Proteomes" id="UP000265619">
    <property type="component" value="Unassembled WGS sequence"/>
</dbReference>
<name>A0A9X8GWA4_9BURK</name>
<dbReference type="InterPro" id="IPR002878">
    <property type="entry name" value="ChsH2_C"/>
</dbReference>
<dbReference type="OrthoDB" id="6937785at2"/>
<evidence type="ECO:0000313" key="2">
    <source>
        <dbReference type="EMBL" id="RIX83238.1"/>
    </source>
</evidence>
<keyword evidence="3" id="KW-1185">Reference proteome</keyword>
<feature type="domain" description="ChsH2 C-terminal OB-fold" evidence="1">
    <location>
        <begin position="50"/>
        <end position="104"/>
    </location>
</feature>
<reference evidence="2 3" key="1">
    <citation type="submission" date="2018-09" db="EMBL/GenBank/DDBJ databases">
        <title>Acidovorax cavernicola nov. sp. isolated from Gruta de las Maravillas (Aracena, Spain).</title>
        <authorList>
            <person name="Jurado V."/>
            <person name="Gutierrez-Patricio S."/>
            <person name="Gonzalez-Pimentel J.L."/>
            <person name="Miller A.Z."/>
            <person name="Laiz L."/>
            <person name="Saiz-Jimenez C."/>
        </authorList>
    </citation>
    <scope>NUCLEOTIDE SEQUENCE [LARGE SCALE GENOMIC DNA]</scope>
    <source>
        <strain evidence="2 3">1011MAR4D40.2</strain>
    </source>
</reference>
<comment type="caution">
    <text evidence="2">The sequence shown here is derived from an EMBL/GenBank/DDBJ whole genome shotgun (WGS) entry which is preliminary data.</text>
</comment>
<dbReference type="Pfam" id="PF01796">
    <property type="entry name" value="OB_ChsH2_C"/>
    <property type="match status" value="1"/>
</dbReference>
<protein>
    <submittedName>
        <fullName evidence="2">OB-fold domain-containing protein</fullName>
    </submittedName>
</protein>